<organism evidence="3 4">
    <name type="scientific">Deinococcus lacus</name>
    <dbReference type="NCBI Taxonomy" id="392561"/>
    <lineage>
        <taxon>Bacteria</taxon>
        <taxon>Thermotogati</taxon>
        <taxon>Deinococcota</taxon>
        <taxon>Deinococci</taxon>
        <taxon>Deinococcales</taxon>
        <taxon>Deinococcaceae</taxon>
        <taxon>Deinococcus</taxon>
    </lineage>
</organism>
<dbReference type="SUPFAM" id="SSF51161">
    <property type="entry name" value="Trimeric LpxA-like enzymes"/>
    <property type="match status" value="1"/>
</dbReference>
<name>A0ABW1YDI6_9DEIO</name>
<evidence type="ECO:0000256" key="1">
    <source>
        <dbReference type="SAM" id="MobiDB-lite"/>
    </source>
</evidence>
<evidence type="ECO:0000313" key="3">
    <source>
        <dbReference type="EMBL" id="MFC6591610.1"/>
    </source>
</evidence>
<feature type="compositionally biased region" description="Basic and acidic residues" evidence="1">
    <location>
        <begin position="98"/>
        <end position="116"/>
    </location>
</feature>
<dbReference type="RefSeq" id="WP_380082614.1">
    <property type="nucleotide sequence ID" value="NZ_JBHSWD010000001.1"/>
</dbReference>
<gene>
    <name evidence="3" type="ORF">ACFP81_05995</name>
</gene>
<accession>A0ABW1YDI6</accession>
<feature type="domain" description="Glucose-1-phosphate adenylyltransferase/Bifunctional protein GlmU-like C-terminal hexapeptide" evidence="2">
    <location>
        <begin position="6"/>
        <end position="63"/>
    </location>
</feature>
<dbReference type="Gene3D" id="2.160.10.10">
    <property type="entry name" value="Hexapeptide repeat proteins"/>
    <property type="match status" value="1"/>
</dbReference>
<feature type="region of interest" description="Disordered" evidence="1">
    <location>
        <begin position="86"/>
        <end position="116"/>
    </location>
</feature>
<evidence type="ECO:0000313" key="4">
    <source>
        <dbReference type="Proteomes" id="UP001596297"/>
    </source>
</evidence>
<dbReference type="InterPro" id="IPR011004">
    <property type="entry name" value="Trimer_LpxA-like_sf"/>
</dbReference>
<dbReference type="InterPro" id="IPR056818">
    <property type="entry name" value="GlmU/GlgC-like_hexapep"/>
</dbReference>
<dbReference type="Pfam" id="PF24894">
    <property type="entry name" value="Hexapep_GlmU"/>
    <property type="match status" value="1"/>
</dbReference>
<proteinExistence type="predicted"/>
<comment type="caution">
    <text evidence="3">The sequence shown here is derived from an EMBL/GenBank/DDBJ whole genome shotgun (WGS) entry which is preliminary data.</text>
</comment>
<keyword evidence="4" id="KW-1185">Reference proteome</keyword>
<sequence length="116" mass="11559">MGASVAGTVVRSVIAPGAVVEAGAEVRDSIIQPYAVVRAGAKVSRAIVDEGAEVGENAVLGGQAPNSRLSVLGASARLAAGAQVGPGYAAAPHSRIRAGAEDRATERIDRDDQAGE</sequence>
<reference evidence="4" key="1">
    <citation type="journal article" date="2019" name="Int. J. Syst. Evol. Microbiol.">
        <title>The Global Catalogue of Microorganisms (GCM) 10K type strain sequencing project: providing services to taxonomists for standard genome sequencing and annotation.</title>
        <authorList>
            <consortium name="The Broad Institute Genomics Platform"/>
            <consortium name="The Broad Institute Genome Sequencing Center for Infectious Disease"/>
            <person name="Wu L."/>
            <person name="Ma J."/>
        </authorList>
    </citation>
    <scope>NUCLEOTIDE SEQUENCE [LARGE SCALE GENOMIC DNA]</scope>
    <source>
        <strain evidence="4">CGMCC 1.15772</strain>
    </source>
</reference>
<evidence type="ECO:0000259" key="2">
    <source>
        <dbReference type="Pfam" id="PF24894"/>
    </source>
</evidence>
<dbReference type="EMBL" id="JBHSWD010000001">
    <property type="protein sequence ID" value="MFC6591610.1"/>
    <property type="molecule type" value="Genomic_DNA"/>
</dbReference>
<dbReference type="Proteomes" id="UP001596297">
    <property type="component" value="Unassembled WGS sequence"/>
</dbReference>
<protein>
    <recommendedName>
        <fullName evidence="2">Glucose-1-phosphate adenylyltransferase/Bifunctional protein GlmU-like C-terminal hexapeptide domain-containing protein</fullName>
    </recommendedName>
</protein>